<dbReference type="VEuPathDB" id="FungiDB:ASPVEDRAFT_871638"/>
<evidence type="ECO:0000256" key="1">
    <source>
        <dbReference type="ARBA" id="ARBA00005331"/>
    </source>
</evidence>
<dbReference type="OrthoDB" id="8949486at2759"/>
<evidence type="ECO:0000256" key="3">
    <source>
        <dbReference type="SAM" id="MobiDB-lite"/>
    </source>
</evidence>
<dbReference type="EMBL" id="KV878125">
    <property type="protein sequence ID" value="OJI96058.1"/>
    <property type="molecule type" value="Genomic_DNA"/>
</dbReference>
<reference evidence="6" key="1">
    <citation type="journal article" date="2017" name="Genome Biol.">
        <title>Comparative genomics reveals high biological diversity and specific adaptations in the industrially and medically important fungal genus Aspergillus.</title>
        <authorList>
            <person name="de Vries R.P."/>
            <person name="Riley R."/>
            <person name="Wiebenga A."/>
            <person name="Aguilar-Osorio G."/>
            <person name="Amillis S."/>
            <person name="Uchima C.A."/>
            <person name="Anderluh G."/>
            <person name="Asadollahi M."/>
            <person name="Askin M."/>
            <person name="Barry K."/>
            <person name="Battaglia E."/>
            <person name="Bayram O."/>
            <person name="Benocci T."/>
            <person name="Braus-Stromeyer S.A."/>
            <person name="Caldana C."/>
            <person name="Canovas D."/>
            <person name="Cerqueira G.C."/>
            <person name="Chen F."/>
            <person name="Chen W."/>
            <person name="Choi C."/>
            <person name="Clum A."/>
            <person name="Dos Santos R.A."/>
            <person name="Damasio A.R."/>
            <person name="Diallinas G."/>
            <person name="Emri T."/>
            <person name="Fekete E."/>
            <person name="Flipphi M."/>
            <person name="Freyberg S."/>
            <person name="Gallo A."/>
            <person name="Gournas C."/>
            <person name="Habgood R."/>
            <person name="Hainaut M."/>
            <person name="Harispe M.L."/>
            <person name="Henrissat B."/>
            <person name="Hilden K.S."/>
            <person name="Hope R."/>
            <person name="Hossain A."/>
            <person name="Karabika E."/>
            <person name="Karaffa L."/>
            <person name="Karanyi Z."/>
            <person name="Krasevec N."/>
            <person name="Kuo A."/>
            <person name="Kusch H."/>
            <person name="LaButti K."/>
            <person name="Lagendijk E.L."/>
            <person name="Lapidus A."/>
            <person name="Levasseur A."/>
            <person name="Lindquist E."/>
            <person name="Lipzen A."/>
            <person name="Logrieco A.F."/>
            <person name="MacCabe A."/>
            <person name="Maekelae M.R."/>
            <person name="Malavazi I."/>
            <person name="Melin P."/>
            <person name="Meyer V."/>
            <person name="Mielnichuk N."/>
            <person name="Miskei M."/>
            <person name="Molnar A.P."/>
            <person name="Mule G."/>
            <person name="Ngan C.Y."/>
            <person name="Orejas M."/>
            <person name="Orosz E."/>
            <person name="Ouedraogo J.P."/>
            <person name="Overkamp K.M."/>
            <person name="Park H.-S."/>
            <person name="Perrone G."/>
            <person name="Piumi F."/>
            <person name="Punt P.J."/>
            <person name="Ram A.F."/>
            <person name="Ramon A."/>
            <person name="Rauscher S."/>
            <person name="Record E."/>
            <person name="Riano-Pachon D.M."/>
            <person name="Robert V."/>
            <person name="Roehrig J."/>
            <person name="Ruller R."/>
            <person name="Salamov A."/>
            <person name="Salih N.S."/>
            <person name="Samson R.A."/>
            <person name="Sandor E."/>
            <person name="Sanguinetti M."/>
            <person name="Schuetze T."/>
            <person name="Sepcic K."/>
            <person name="Shelest E."/>
            <person name="Sherlock G."/>
            <person name="Sophianopoulou V."/>
            <person name="Squina F.M."/>
            <person name="Sun H."/>
            <person name="Susca A."/>
            <person name="Todd R.B."/>
            <person name="Tsang A."/>
            <person name="Unkles S.E."/>
            <person name="van de Wiele N."/>
            <person name="van Rossen-Uffink D."/>
            <person name="Oliveira J.V."/>
            <person name="Vesth T.C."/>
            <person name="Visser J."/>
            <person name="Yu J.-H."/>
            <person name="Zhou M."/>
            <person name="Andersen M.R."/>
            <person name="Archer D.B."/>
            <person name="Baker S.E."/>
            <person name="Benoit I."/>
            <person name="Brakhage A.A."/>
            <person name="Braus G.H."/>
            <person name="Fischer R."/>
            <person name="Frisvad J.C."/>
            <person name="Goldman G.H."/>
            <person name="Houbraken J."/>
            <person name="Oakley B."/>
            <person name="Pocsi I."/>
            <person name="Scazzocchio C."/>
            <person name="Seiboth B."/>
            <person name="vanKuyk P.A."/>
            <person name="Wortman J."/>
            <person name="Dyer P.S."/>
            <person name="Grigoriev I.V."/>
        </authorList>
    </citation>
    <scope>NUCLEOTIDE SEQUENCE [LARGE SCALE GENOMIC DNA]</scope>
    <source>
        <strain evidence="6">CBS 583.65</strain>
    </source>
</reference>
<gene>
    <name evidence="5" type="ORF">ASPVEDRAFT_871638</name>
</gene>
<protein>
    <recommendedName>
        <fullName evidence="4">Autophagy-related protein 16 domain-containing protein</fullName>
    </recommendedName>
</protein>
<accession>A0A1L9P3I3</accession>
<name>A0A1L9P3I3_ASPVE</name>
<sequence>MAHWRGEYAAALAARDRHEKANLTIYNAYTKLADRTASSVVETPGTPGIATQQSINPPPVADPRQQAPRVQGPSPQDILSTTRTDLAEAQRSRTELQERLARATTELERLRKRNTHDAKRITSMESEIANLQLRLRDRDEELKGKAKLLEEFQDELAALNLQINMAEQRADRLQRENHDLVDRWMARMGIEADAMNDASKFS</sequence>
<dbReference type="AlphaFoldDB" id="A0A1L9P3I3"/>
<dbReference type="InterPro" id="IPR013923">
    <property type="entry name" value="Autophagy-rel_prot_16_dom"/>
</dbReference>
<comment type="similarity">
    <text evidence="1">Belongs to the ATG16 family.</text>
</comment>
<organism evidence="5 6">
    <name type="scientific">Aspergillus versicolor CBS 583.65</name>
    <dbReference type="NCBI Taxonomy" id="1036611"/>
    <lineage>
        <taxon>Eukaryota</taxon>
        <taxon>Fungi</taxon>
        <taxon>Dikarya</taxon>
        <taxon>Ascomycota</taxon>
        <taxon>Pezizomycotina</taxon>
        <taxon>Eurotiomycetes</taxon>
        <taxon>Eurotiomycetidae</taxon>
        <taxon>Eurotiales</taxon>
        <taxon>Aspergillaceae</taxon>
        <taxon>Aspergillus</taxon>
        <taxon>Aspergillus subgen. Nidulantes</taxon>
    </lineage>
</organism>
<evidence type="ECO:0000313" key="6">
    <source>
        <dbReference type="Proteomes" id="UP000184073"/>
    </source>
</evidence>
<dbReference type="Proteomes" id="UP000184073">
    <property type="component" value="Unassembled WGS sequence"/>
</dbReference>
<dbReference type="Pfam" id="PF08614">
    <property type="entry name" value="ATG16"/>
    <property type="match status" value="1"/>
</dbReference>
<feature type="domain" description="Autophagy-related protein 16" evidence="4">
    <location>
        <begin position="7"/>
        <end position="196"/>
    </location>
</feature>
<dbReference type="SUPFAM" id="SSF57997">
    <property type="entry name" value="Tropomyosin"/>
    <property type="match status" value="1"/>
</dbReference>
<evidence type="ECO:0000259" key="4">
    <source>
        <dbReference type="Pfam" id="PF08614"/>
    </source>
</evidence>
<dbReference type="Gene3D" id="1.20.5.170">
    <property type="match status" value="1"/>
</dbReference>
<dbReference type="GeneID" id="63733503"/>
<feature type="region of interest" description="Disordered" evidence="3">
    <location>
        <begin position="39"/>
        <end position="79"/>
    </location>
</feature>
<keyword evidence="6" id="KW-1185">Reference proteome</keyword>
<keyword evidence="2" id="KW-0175">Coiled coil</keyword>
<dbReference type="CDD" id="cd22887">
    <property type="entry name" value="Atg16_CCD"/>
    <property type="match status" value="1"/>
</dbReference>
<proteinExistence type="inferred from homology"/>
<dbReference type="STRING" id="1036611.A0A1L9P3I3"/>
<evidence type="ECO:0000256" key="2">
    <source>
        <dbReference type="SAM" id="Coils"/>
    </source>
</evidence>
<evidence type="ECO:0000313" key="5">
    <source>
        <dbReference type="EMBL" id="OJI96058.1"/>
    </source>
</evidence>
<dbReference type="RefSeq" id="XP_040661821.1">
    <property type="nucleotide sequence ID" value="XM_040817992.1"/>
</dbReference>
<feature type="coiled-coil region" evidence="2">
    <location>
        <begin position="79"/>
        <end position="183"/>
    </location>
</feature>